<dbReference type="InterPro" id="IPR023393">
    <property type="entry name" value="START-like_dom_sf"/>
</dbReference>
<dbReference type="PANTHER" id="PTHR39683:SF4">
    <property type="entry name" value="COENZYME Q-BINDING PROTEIN COQ10 START DOMAIN-CONTAINING PROTEIN"/>
    <property type="match status" value="1"/>
</dbReference>
<dbReference type="RefSeq" id="WP_068530532.1">
    <property type="nucleotide sequence ID" value="NZ_FNLF01000002.1"/>
</dbReference>
<evidence type="ECO:0000259" key="1">
    <source>
        <dbReference type="Pfam" id="PF03364"/>
    </source>
</evidence>
<accession>A0A1H1GAA6</accession>
<sequence>MAINEKVEFEIDAPAALAYATLLDVESLPEWSASHKSVTVVERDAAGDPRVVEVEAGMVGISDTMRFRYDFTPETKVAWQSEGEGMAVRSQGGYYQLTPLGEDRVRVLCDMNIDLKIKLPGFVVRKGVKMSAEIASKGFEKEVLKRKAAR</sequence>
<dbReference type="PANTHER" id="PTHR39683">
    <property type="entry name" value="CONSERVED PROTEIN TB16.3"/>
    <property type="match status" value="1"/>
</dbReference>
<proteinExistence type="predicted"/>
<dbReference type="Pfam" id="PF03364">
    <property type="entry name" value="Polyketide_cyc"/>
    <property type="match status" value="1"/>
</dbReference>
<name>A0A1H1GAA6_9ACTN</name>
<gene>
    <name evidence="2" type="ORF">SAMN04489765_3213</name>
</gene>
<dbReference type="Proteomes" id="UP000183053">
    <property type="component" value="Unassembled WGS sequence"/>
</dbReference>
<protein>
    <submittedName>
        <fullName evidence="2">Polyketide cyclase / dehydrase and lipid transport</fullName>
    </submittedName>
</protein>
<dbReference type="Gene3D" id="3.30.530.20">
    <property type="match status" value="1"/>
</dbReference>
<organism evidence="2 3">
    <name type="scientific">Tsukamurella pulmonis</name>
    <dbReference type="NCBI Taxonomy" id="47312"/>
    <lineage>
        <taxon>Bacteria</taxon>
        <taxon>Bacillati</taxon>
        <taxon>Actinomycetota</taxon>
        <taxon>Actinomycetes</taxon>
        <taxon>Mycobacteriales</taxon>
        <taxon>Tsukamurellaceae</taxon>
        <taxon>Tsukamurella</taxon>
    </lineage>
</organism>
<evidence type="ECO:0000313" key="3">
    <source>
        <dbReference type="Proteomes" id="UP000183053"/>
    </source>
</evidence>
<dbReference type="InterPro" id="IPR005031">
    <property type="entry name" value="COQ10_START"/>
</dbReference>
<dbReference type="SUPFAM" id="SSF55961">
    <property type="entry name" value="Bet v1-like"/>
    <property type="match status" value="1"/>
</dbReference>
<reference evidence="3" key="1">
    <citation type="submission" date="2016-10" db="EMBL/GenBank/DDBJ databases">
        <authorList>
            <person name="Varghese N."/>
            <person name="Submissions S."/>
        </authorList>
    </citation>
    <scope>NUCLEOTIDE SEQUENCE [LARGE SCALE GENOMIC DNA]</scope>
    <source>
        <strain evidence="3">DSM 44142</strain>
    </source>
</reference>
<dbReference type="AlphaFoldDB" id="A0A1H1GAA6"/>
<feature type="domain" description="Coenzyme Q-binding protein COQ10 START" evidence="1">
    <location>
        <begin position="11"/>
        <end position="128"/>
    </location>
</feature>
<evidence type="ECO:0000313" key="2">
    <source>
        <dbReference type="EMBL" id="SDR10192.1"/>
    </source>
</evidence>
<dbReference type="OrthoDB" id="4730534at2"/>
<dbReference type="STRING" id="47312.SAMN04489765_3213"/>
<dbReference type="EMBL" id="FNLF01000002">
    <property type="protein sequence ID" value="SDR10192.1"/>
    <property type="molecule type" value="Genomic_DNA"/>
</dbReference>
<keyword evidence="3" id="KW-1185">Reference proteome</keyword>